<dbReference type="GO" id="GO:0008616">
    <property type="term" value="P:tRNA queuosine(34) biosynthetic process"/>
    <property type="evidence" value="ECO:0007669"/>
    <property type="project" value="UniProtKB-KW"/>
</dbReference>
<evidence type="ECO:0000256" key="6">
    <source>
        <dbReference type="ARBA" id="ARBA00023239"/>
    </source>
</evidence>
<dbReference type="Gene3D" id="3.30.479.10">
    <property type="entry name" value="6-pyruvoyl tetrahydropterin synthase/QueD"/>
    <property type="match status" value="1"/>
</dbReference>
<evidence type="ECO:0000256" key="8">
    <source>
        <dbReference type="PIRNR" id="PIRNR006113"/>
    </source>
</evidence>
<dbReference type="Proteomes" id="UP000031552">
    <property type="component" value="Unassembled WGS sequence"/>
</dbReference>
<keyword evidence="12" id="KW-1185">Reference proteome</keyword>
<dbReference type="SUPFAM" id="SSF55620">
    <property type="entry name" value="Tetrahydrobiopterin biosynthesis enzymes-like"/>
    <property type="match status" value="1"/>
</dbReference>
<evidence type="ECO:0000256" key="5">
    <source>
        <dbReference type="ARBA" id="ARBA00022833"/>
    </source>
</evidence>
<comment type="pathway">
    <text evidence="1 8">Purine metabolism; 7-cyano-7-deazaguanine biosynthesis.</text>
</comment>
<feature type="binding site" evidence="10">
    <location>
        <position position="29"/>
    </location>
    <ligand>
        <name>Zn(2+)</name>
        <dbReference type="ChEBI" id="CHEBI:29105"/>
    </ligand>
</feature>
<comment type="catalytic activity">
    <reaction evidence="7 8">
        <text>7,8-dihydroneopterin 3'-triphosphate + H2O = 6-carboxy-5,6,7,8-tetrahydropterin + triphosphate + acetaldehyde + 2 H(+)</text>
        <dbReference type="Rhea" id="RHEA:27966"/>
        <dbReference type="ChEBI" id="CHEBI:15343"/>
        <dbReference type="ChEBI" id="CHEBI:15377"/>
        <dbReference type="ChEBI" id="CHEBI:15378"/>
        <dbReference type="ChEBI" id="CHEBI:18036"/>
        <dbReference type="ChEBI" id="CHEBI:58462"/>
        <dbReference type="ChEBI" id="CHEBI:61032"/>
        <dbReference type="EC" id="4.1.2.50"/>
    </reaction>
</comment>
<evidence type="ECO:0000256" key="1">
    <source>
        <dbReference type="ARBA" id="ARBA00005061"/>
    </source>
</evidence>
<sequence length="122" mass="14360">MFELEKSFRFEAGHSLPQSNSKCRVPHGHSFLLVVKIRAEKLQEEGQERNMVVDFNVISSVVRPLINEYFDHCWLNDTLQTDAPTVEFIARWIYNRLKPELPDLYSITLHETDTQKVTFYES</sequence>
<dbReference type="InterPro" id="IPR007115">
    <property type="entry name" value="6-PTP_synth/QueD"/>
</dbReference>
<evidence type="ECO:0000256" key="3">
    <source>
        <dbReference type="ARBA" id="ARBA00018141"/>
    </source>
</evidence>
<name>A0A090D135_9BACT</name>
<evidence type="ECO:0000256" key="9">
    <source>
        <dbReference type="PIRSR" id="PIRSR006113-1"/>
    </source>
</evidence>
<organism evidence="11 12">
    <name type="scientific">Candidatus Criblamydia sequanensis CRIB-18</name>
    <dbReference type="NCBI Taxonomy" id="1437425"/>
    <lineage>
        <taxon>Bacteria</taxon>
        <taxon>Pseudomonadati</taxon>
        <taxon>Chlamydiota</taxon>
        <taxon>Chlamydiia</taxon>
        <taxon>Parachlamydiales</taxon>
        <taxon>Candidatus Criblamydiaceae</taxon>
        <taxon>Candidatus Criblamydia</taxon>
    </lineage>
</organism>
<keyword evidence="8" id="KW-0671">Queuosine biosynthesis</keyword>
<evidence type="ECO:0000313" key="11">
    <source>
        <dbReference type="EMBL" id="CDR35081.1"/>
    </source>
</evidence>
<feature type="binding site" evidence="10">
    <location>
        <position position="14"/>
    </location>
    <ligand>
        <name>Zn(2+)</name>
        <dbReference type="ChEBI" id="CHEBI:29105"/>
    </ligand>
</feature>
<dbReference type="EC" id="4.-.-.-" evidence="8"/>
<keyword evidence="6 8" id="KW-0456">Lyase</keyword>
<reference evidence="11" key="2">
    <citation type="submission" date="2014-09" db="EMBL/GenBank/DDBJ databases">
        <title>Criblamydia sequanensis harbors a mega-plasmid encoding arsenite resistance.</title>
        <authorList>
            <person name="Bertelli C."/>
            <person name="Goesmann A."/>
            <person name="Greub G."/>
        </authorList>
    </citation>
    <scope>NUCLEOTIDE SEQUENCE [LARGE SCALE GENOMIC DNA]</scope>
    <source>
        <strain evidence="11">CRIB-18</strain>
    </source>
</reference>
<keyword evidence="5 8" id="KW-0862">Zinc</keyword>
<feature type="active site" description="Charge relay system" evidence="9">
    <location>
        <position position="72"/>
    </location>
</feature>
<dbReference type="PIRSF" id="PIRSF006113">
    <property type="entry name" value="PTP_synth"/>
    <property type="match status" value="1"/>
</dbReference>
<dbReference type="STRING" id="1437425.CSEC_2275"/>
<reference evidence="11" key="1">
    <citation type="submission" date="2013-12" db="EMBL/GenBank/DDBJ databases">
        <authorList>
            <person name="Linke B."/>
        </authorList>
    </citation>
    <scope>NUCLEOTIDE SEQUENCE [LARGE SCALE GENOMIC DNA]</scope>
    <source>
        <strain evidence="11">CRIB-18</strain>
    </source>
</reference>
<accession>A0A090D135</accession>
<dbReference type="NCBIfam" id="TIGR03367">
    <property type="entry name" value="queuosine_QueD"/>
    <property type="match status" value="1"/>
</dbReference>
<gene>
    <name evidence="11" type="primary">queD</name>
    <name evidence="11" type="ORF">CSEC_2275</name>
</gene>
<feature type="binding site" evidence="10">
    <location>
        <position position="27"/>
    </location>
    <ligand>
        <name>Zn(2+)</name>
        <dbReference type="ChEBI" id="CHEBI:29105"/>
    </ligand>
</feature>
<comment type="cofactor">
    <cofactor evidence="8 10">
        <name>Zn(2+)</name>
        <dbReference type="ChEBI" id="CHEBI:29105"/>
    </cofactor>
    <text evidence="8 10">Binds 1 zinc ion per subunit.</text>
</comment>
<evidence type="ECO:0000256" key="7">
    <source>
        <dbReference type="ARBA" id="ARBA00048807"/>
    </source>
</evidence>
<dbReference type="RefSeq" id="WP_041018626.1">
    <property type="nucleotide sequence ID" value="NZ_CCEJ010000012.1"/>
</dbReference>
<comment type="similarity">
    <text evidence="2 8">Belongs to the PTPS family. QueD subfamily.</text>
</comment>
<dbReference type="UniPathway" id="UPA00391"/>
<feature type="active site" description="Charge relay system" evidence="9">
    <location>
        <position position="111"/>
    </location>
</feature>
<evidence type="ECO:0000256" key="4">
    <source>
        <dbReference type="ARBA" id="ARBA00022723"/>
    </source>
</evidence>
<dbReference type="OrthoDB" id="9804698at2"/>
<feature type="active site" description="Proton acceptor" evidence="9">
    <location>
        <position position="23"/>
    </location>
</feature>
<evidence type="ECO:0000313" key="12">
    <source>
        <dbReference type="Proteomes" id="UP000031552"/>
    </source>
</evidence>
<keyword evidence="4 8" id="KW-0479">Metal-binding</keyword>
<dbReference type="EMBL" id="CCEJ010000012">
    <property type="protein sequence ID" value="CDR35081.1"/>
    <property type="molecule type" value="Genomic_DNA"/>
</dbReference>
<evidence type="ECO:0000256" key="10">
    <source>
        <dbReference type="PIRSR" id="PIRSR006113-2"/>
    </source>
</evidence>
<dbReference type="AlphaFoldDB" id="A0A090D135"/>
<dbReference type="Pfam" id="PF01242">
    <property type="entry name" value="PTPS"/>
    <property type="match status" value="1"/>
</dbReference>
<dbReference type="eggNOG" id="COG0720">
    <property type="taxonomic scope" value="Bacteria"/>
</dbReference>
<dbReference type="GO" id="GO:0046872">
    <property type="term" value="F:metal ion binding"/>
    <property type="evidence" value="ECO:0007669"/>
    <property type="project" value="UniProtKB-KW"/>
</dbReference>
<proteinExistence type="inferred from homology"/>
<dbReference type="InterPro" id="IPR038418">
    <property type="entry name" value="6-PTP_synth/QueD_sf"/>
</dbReference>
<dbReference type="GO" id="GO:0070497">
    <property type="term" value="F:6-carboxytetrahydropterin synthase activity"/>
    <property type="evidence" value="ECO:0007669"/>
    <property type="project" value="UniProtKB-EC"/>
</dbReference>
<evidence type="ECO:0000256" key="2">
    <source>
        <dbReference type="ARBA" id="ARBA00008900"/>
    </source>
</evidence>
<comment type="caution">
    <text evidence="11">The sequence shown here is derived from an EMBL/GenBank/DDBJ whole genome shotgun (WGS) entry which is preliminary data.</text>
</comment>
<dbReference type="PANTHER" id="PTHR12589:SF7">
    <property type="entry name" value="6-PYRUVOYL TETRAHYDROBIOPTERIN SYNTHASE"/>
    <property type="match status" value="1"/>
</dbReference>
<protein>
    <recommendedName>
        <fullName evidence="3 8">6-carboxy-5,6,7,8-tetrahydropterin synthase</fullName>
        <ecNumber evidence="8">4.-.-.-</ecNumber>
    </recommendedName>
</protein>
<dbReference type="PANTHER" id="PTHR12589">
    <property type="entry name" value="PYRUVOYL TETRAHYDROBIOPTERIN SYNTHASE"/>
    <property type="match status" value="1"/>
</dbReference>